<comment type="similarity">
    <text evidence="2">Belongs to the peptidase M13 family.</text>
</comment>
<dbReference type="InterPro" id="IPR000718">
    <property type="entry name" value="Peptidase_M13"/>
</dbReference>
<dbReference type="InterPro" id="IPR024079">
    <property type="entry name" value="MetalloPept_cat_dom_sf"/>
</dbReference>
<name>A0A9J6G710_HAELO</name>
<dbReference type="PANTHER" id="PTHR11733">
    <property type="entry name" value="ZINC METALLOPROTEASE FAMILY M13 NEPRILYSIN-RELATED"/>
    <property type="match status" value="1"/>
</dbReference>
<sequence length="750" mass="84478">MHRRLLGLLGCIWLSFALGIVCTVFTVRLKIQTEYILRVLEGLYERQMSTEEPEGECKTALCRWHSNYLWGRLNESVDPCDDFYGHVCSSAWFREDERPDNQPYADFSVAQLLEDVRDSLARHMKPLIEKGVWSFPAQAVRMLHLCDKTTSSSAGWDEFRDVLSRFGLGGWPYTDEPPPDWNLLRVLAGLEREVGEGVVASVTLRRDLSQTDDYQLHVEPPETLLRQFLLHRRSSGSLVDYETQLGQLLFAALGNASAASANASSRQSEVSRLAADVVALEKHLEAIRGASLVPLEQRYMHVGQLGSVAKWNWTAFIAETLRGARTVAANTTIACKRCSFFGKALLLVQEAPQRTLANYAGLRLLALLSPLLPADEPWSVFLMQLSSRGLSGVPERLEACLGLLERTYRYGSAMLARMSLGRQFTTVYRSQYDRQVAALASSLVHAASRRASRLSFLRPNERRLAQDKLTGMSFQVFGTAPSLYWPALYYGVSTPLLSEDEPLTSAVALLRHTRRIYFSSRAPNLDLDAQYPLRVFGTPSSYYYPLRNHLFLPQSLVSFLTRVSNTIHASFLPVVGRPILAELLRALDSLDGKVVDPTLSLHVWWSHNSSAHFERLQQCLLNQYGARYWASSPGDANWRDRVDVQELFRDVASVAPLLDAFRERQRSPRLSVRVSRVRVLEPEQLFFVNFALSLCDHHSRATLGRLQTKLGVVPATVRVNLALANSKGFARAFGCRPGRPMSPTQRCKVW</sequence>
<evidence type="ECO:0000256" key="4">
    <source>
        <dbReference type="ARBA" id="ARBA00022723"/>
    </source>
</evidence>
<evidence type="ECO:0000313" key="10">
    <source>
        <dbReference type="EMBL" id="KAH9370931.1"/>
    </source>
</evidence>
<organism evidence="10 11">
    <name type="scientific">Haemaphysalis longicornis</name>
    <name type="common">Bush tick</name>
    <dbReference type="NCBI Taxonomy" id="44386"/>
    <lineage>
        <taxon>Eukaryota</taxon>
        <taxon>Metazoa</taxon>
        <taxon>Ecdysozoa</taxon>
        <taxon>Arthropoda</taxon>
        <taxon>Chelicerata</taxon>
        <taxon>Arachnida</taxon>
        <taxon>Acari</taxon>
        <taxon>Parasitiformes</taxon>
        <taxon>Ixodida</taxon>
        <taxon>Ixodoidea</taxon>
        <taxon>Ixodidae</taxon>
        <taxon>Haemaphysalinae</taxon>
        <taxon>Haemaphysalis</taxon>
    </lineage>
</organism>
<accession>A0A9J6G710</accession>
<keyword evidence="7" id="KW-0482">Metalloprotease</keyword>
<evidence type="ECO:0000256" key="6">
    <source>
        <dbReference type="ARBA" id="ARBA00022833"/>
    </source>
</evidence>
<evidence type="ECO:0000256" key="1">
    <source>
        <dbReference type="ARBA" id="ARBA00001947"/>
    </source>
</evidence>
<dbReference type="PROSITE" id="PS51885">
    <property type="entry name" value="NEPRILYSIN"/>
    <property type="match status" value="1"/>
</dbReference>
<evidence type="ECO:0000256" key="5">
    <source>
        <dbReference type="ARBA" id="ARBA00022801"/>
    </source>
</evidence>
<reference evidence="10 11" key="1">
    <citation type="journal article" date="2020" name="Cell">
        <title>Large-Scale Comparative Analyses of Tick Genomes Elucidate Their Genetic Diversity and Vector Capacities.</title>
        <authorList>
            <consortium name="Tick Genome and Microbiome Consortium (TIGMIC)"/>
            <person name="Jia N."/>
            <person name="Wang J."/>
            <person name="Shi W."/>
            <person name="Du L."/>
            <person name="Sun Y."/>
            <person name="Zhan W."/>
            <person name="Jiang J.F."/>
            <person name="Wang Q."/>
            <person name="Zhang B."/>
            <person name="Ji P."/>
            <person name="Bell-Sakyi L."/>
            <person name="Cui X.M."/>
            <person name="Yuan T.T."/>
            <person name="Jiang B.G."/>
            <person name="Yang W.F."/>
            <person name="Lam T.T."/>
            <person name="Chang Q.C."/>
            <person name="Ding S.J."/>
            <person name="Wang X.J."/>
            <person name="Zhu J.G."/>
            <person name="Ruan X.D."/>
            <person name="Zhao L."/>
            <person name="Wei J.T."/>
            <person name="Ye R.Z."/>
            <person name="Que T.C."/>
            <person name="Du C.H."/>
            <person name="Zhou Y.H."/>
            <person name="Cheng J.X."/>
            <person name="Dai P.F."/>
            <person name="Guo W.B."/>
            <person name="Han X.H."/>
            <person name="Huang E.J."/>
            <person name="Li L.F."/>
            <person name="Wei W."/>
            <person name="Gao Y.C."/>
            <person name="Liu J.Z."/>
            <person name="Shao H.Z."/>
            <person name="Wang X."/>
            <person name="Wang C.C."/>
            <person name="Yang T.C."/>
            <person name="Huo Q.B."/>
            <person name="Li W."/>
            <person name="Chen H.Y."/>
            <person name="Chen S.E."/>
            <person name="Zhou L.G."/>
            <person name="Ni X.B."/>
            <person name="Tian J.H."/>
            <person name="Sheng Y."/>
            <person name="Liu T."/>
            <person name="Pan Y.S."/>
            <person name="Xia L.Y."/>
            <person name="Li J."/>
            <person name="Zhao F."/>
            <person name="Cao W.C."/>
        </authorList>
    </citation>
    <scope>NUCLEOTIDE SEQUENCE [LARGE SCALE GENOMIC DNA]</scope>
    <source>
        <strain evidence="10">HaeL-2018</strain>
    </source>
</reference>
<keyword evidence="11" id="KW-1185">Reference proteome</keyword>
<evidence type="ECO:0000256" key="7">
    <source>
        <dbReference type="ARBA" id="ARBA00023049"/>
    </source>
</evidence>
<dbReference type="GO" id="GO:0004222">
    <property type="term" value="F:metalloendopeptidase activity"/>
    <property type="evidence" value="ECO:0007669"/>
    <property type="project" value="InterPro"/>
</dbReference>
<dbReference type="Gene3D" id="1.10.1380.10">
    <property type="entry name" value="Neutral endopeptidase , domain2"/>
    <property type="match status" value="1"/>
</dbReference>
<evidence type="ECO:0000256" key="2">
    <source>
        <dbReference type="ARBA" id="ARBA00007357"/>
    </source>
</evidence>
<protein>
    <submittedName>
        <fullName evidence="10">Uncharacterized protein</fullName>
    </submittedName>
</protein>
<proteinExistence type="inferred from homology"/>
<dbReference type="GO" id="GO:0005886">
    <property type="term" value="C:plasma membrane"/>
    <property type="evidence" value="ECO:0007669"/>
    <property type="project" value="TreeGrafter"/>
</dbReference>
<dbReference type="InterPro" id="IPR042089">
    <property type="entry name" value="Peptidase_M13_dom_2"/>
</dbReference>
<evidence type="ECO:0000256" key="3">
    <source>
        <dbReference type="ARBA" id="ARBA00022670"/>
    </source>
</evidence>
<keyword evidence="6" id="KW-0862">Zinc</keyword>
<dbReference type="Gene3D" id="3.40.390.10">
    <property type="entry name" value="Collagenase (Catalytic Domain)"/>
    <property type="match status" value="1"/>
</dbReference>
<dbReference type="OMA" id="FGAPNSY"/>
<dbReference type="SUPFAM" id="SSF55486">
    <property type="entry name" value="Metalloproteases ('zincins'), catalytic domain"/>
    <property type="match status" value="1"/>
</dbReference>
<dbReference type="AlphaFoldDB" id="A0A9J6G710"/>
<comment type="cofactor">
    <cofactor evidence="1">
        <name>Zn(2+)</name>
        <dbReference type="ChEBI" id="CHEBI:29105"/>
    </cofactor>
</comment>
<dbReference type="PANTHER" id="PTHR11733:SF241">
    <property type="entry name" value="GH26575P-RELATED"/>
    <property type="match status" value="1"/>
</dbReference>
<dbReference type="Pfam" id="PF05649">
    <property type="entry name" value="Peptidase_M13_N"/>
    <property type="match status" value="1"/>
</dbReference>
<dbReference type="GO" id="GO:0016485">
    <property type="term" value="P:protein processing"/>
    <property type="evidence" value="ECO:0007669"/>
    <property type="project" value="TreeGrafter"/>
</dbReference>
<keyword evidence="4" id="KW-0479">Metal-binding</keyword>
<dbReference type="EMBL" id="JABSTR010000005">
    <property type="protein sequence ID" value="KAH9370931.1"/>
    <property type="molecule type" value="Genomic_DNA"/>
</dbReference>
<comment type="caution">
    <text evidence="10">The sequence shown here is derived from an EMBL/GenBank/DDBJ whole genome shotgun (WGS) entry which is preliminary data.</text>
</comment>
<keyword evidence="3" id="KW-0645">Protease</keyword>
<dbReference type="GO" id="GO:0046872">
    <property type="term" value="F:metal ion binding"/>
    <property type="evidence" value="ECO:0007669"/>
    <property type="project" value="UniProtKB-KW"/>
</dbReference>
<dbReference type="Proteomes" id="UP000821853">
    <property type="component" value="Chromosome 3"/>
</dbReference>
<keyword evidence="5" id="KW-0378">Hydrolase</keyword>
<evidence type="ECO:0000259" key="9">
    <source>
        <dbReference type="Pfam" id="PF05649"/>
    </source>
</evidence>
<dbReference type="OrthoDB" id="6482499at2759"/>
<gene>
    <name evidence="10" type="ORF">HPB48_012234</name>
</gene>
<dbReference type="InterPro" id="IPR008753">
    <property type="entry name" value="Peptidase_M13_N"/>
</dbReference>
<evidence type="ECO:0000259" key="8">
    <source>
        <dbReference type="Pfam" id="PF01431"/>
    </source>
</evidence>
<feature type="domain" description="Peptidase M13 N-terminal" evidence="9">
    <location>
        <begin position="79"/>
        <end position="476"/>
    </location>
</feature>
<feature type="domain" description="Peptidase M13 C-terminal" evidence="8">
    <location>
        <begin position="541"/>
        <end position="749"/>
    </location>
</feature>
<evidence type="ECO:0000313" key="11">
    <source>
        <dbReference type="Proteomes" id="UP000821853"/>
    </source>
</evidence>
<dbReference type="VEuPathDB" id="VectorBase:HLOH_049055"/>
<dbReference type="InterPro" id="IPR018497">
    <property type="entry name" value="Peptidase_M13_C"/>
</dbReference>
<dbReference type="Pfam" id="PF01431">
    <property type="entry name" value="Peptidase_M13"/>
    <property type="match status" value="1"/>
</dbReference>